<evidence type="ECO:0000313" key="3">
    <source>
        <dbReference type="EMBL" id="KKM75000.1"/>
    </source>
</evidence>
<reference evidence="1" key="1">
    <citation type="journal article" date="2015" name="Nature">
        <title>Complex archaea that bridge the gap between prokaryotes and eukaryotes.</title>
        <authorList>
            <person name="Spang A."/>
            <person name="Saw J.H."/>
            <person name="Jorgensen S.L."/>
            <person name="Zaremba-Niedzwiedzka K."/>
            <person name="Martijn J."/>
            <person name="Lind A.E."/>
            <person name="van Eijk R."/>
            <person name="Schleper C."/>
            <person name="Guy L."/>
            <person name="Ettema T.J."/>
        </authorList>
    </citation>
    <scope>NUCLEOTIDE SEQUENCE</scope>
</reference>
<protein>
    <submittedName>
        <fullName evidence="1">Uncharacterized protein</fullName>
    </submittedName>
</protein>
<proteinExistence type="predicted"/>
<dbReference type="AlphaFoldDB" id="A0A0F9HBT8"/>
<comment type="caution">
    <text evidence="1">The sequence shown here is derived from an EMBL/GenBank/DDBJ whole genome shotgun (WGS) entry which is preliminary data.</text>
</comment>
<evidence type="ECO:0000313" key="2">
    <source>
        <dbReference type="EMBL" id="KKM60933.1"/>
    </source>
</evidence>
<name>A0A0F9HBT8_9ZZZZ</name>
<sequence length="214" mass="24311">MTEDNMAPDVIMWVGKGFYPTIDSYITESLSLGCAKRIPMLPADIVPGKSRCFLAHDEGKKGQGVIFGFFVISGVEVILDDEEKIAHYQEEYSSLNVTAISSAQTRTEPLRLCGQRSYGAAYLVSEDNMDKVWEVVEPLADKADITGSLAILMQRIQYPRLRFRGWRYMEPQFLAGYDWPQRSLPVKRTVKIEHTPEKERRVEALPLFSGVRTE</sequence>
<organism evidence="1">
    <name type="scientific">marine sediment metagenome</name>
    <dbReference type="NCBI Taxonomy" id="412755"/>
    <lineage>
        <taxon>unclassified sequences</taxon>
        <taxon>metagenomes</taxon>
        <taxon>ecological metagenomes</taxon>
    </lineage>
</organism>
<dbReference type="EMBL" id="LAZR01011584">
    <property type="protein sequence ID" value="KKM60933.1"/>
    <property type="molecule type" value="Genomic_DNA"/>
</dbReference>
<evidence type="ECO:0000313" key="1">
    <source>
        <dbReference type="EMBL" id="KKM09735.1"/>
    </source>
</evidence>
<dbReference type="EMBL" id="LAZR01015520">
    <property type="protein sequence ID" value="KKM09735.1"/>
    <property type="molecule type" value="Genomic_DNA"/>
</dbReference>
<gene>
    <name evidence="3" type="ORF">LCGC14_1394580</name>
    <name evidence="2" type="ORF">LCGC14_1536870</name>
    <name evidence="1" type="ORF">LCGC14_1722470</name>
</gene>
<accession>A0A0F9HBT8</accession>
<dbReference type="EMBL" id="LAZR01009049">
    <property type="protein sequence ID" value="KKM75000.1"/>
    <property type="molecule type" value="Genomic_DNA"/>
</dbReference>